<feature type="region of interest" description="Disordered" evidence="1">
    <location>
        <begin position="126"/>
        <end position="153"/>
    </location>
</feature>
<name>A0ABW0T2R6_9GAMM</name>
<feature type="transmembrane region" description="Helical" evidence="2">
    <location>
        <begin position="38"/>
        <end position="56"/>
    </location>
</feature>
<dbReference type="Pfam" id="PF11162">
    <property type="entry name" value="DUF2946"/>
    <property type="match status" value="1"/>
</dbReference>
<gene>
    <name evidence="3" type="ORF">ACFPPB_18860</name>
</gene>
<accession>A0ABW0T2R6</accession>
<keyword evidence="2" id="KW-0812">Transmembrane</keyword>
<reference evidence="4" key="1">
    <citation type="journal article" date="2019" name="Int. J. Syst. Evol. Microbiol.">
        <title>The Global Catalogue of Microorganisms (GCM) 10K type strain sequencing project: providing services to taxonomists for standard genome sequencing and annotation.</title>
        <authorList>
            <consortium name="The Broad Institute Genomics Platform"/>
            <consortium name="The Broad Institute Genome Sequencing Center for Infectious Disease"/>
            <person name="Wu L."/>
            <person name="Ma J."/>
        </authorList>
    </citation>
    <scope>NUCLEOTIDE SEQUENCE [LARGE SCALE GENOMIC DNA]</scope>
    <source>
        <strain evidence="4">CGMCC 1.13587</strain>
    </source>
</reference>
<dbReference type="InterPro" id="IPR021333">
    <property type="entry name" value="DUF2946"/>
</dbReference>
<evidence type="ECO:0000313" key="3">
    <source>
        <dbReference type="EMBL" id="MFC5583179.1"/>
    </source>
</evidence>
<proteinExistence type="predicted"/>
<keyword evidence="2" id="KW-0472">Membrane</keyword>
<feature type="compositionally biased region" description="Basic and acidic residues" evidence="1">
    <location>
        <begin position="134"/>
        <end position="144"/>
    </location>
</feature>
<keyword evidence="2" id="KW-1133">Transmembrane helix</keyword>
<sequence>MRHRRHLDRGPGRARLTHWACIHDPVIRVFRHKAFRQVVSWLALLAMALVVVMPAVSRVMPMTASMPSMQGMAEACPQRTGEEKHPAPGHPADPTDRCGYCVLFGHQSILASSHVLHLLPAAPGAAESTPLPVRRKDATRRLSADPRGPPRIA</sequence>
<evidence type="ECO:0000313" key="4">
    <source>
        <dbReference type="Proteomes" id="UP001596111"/>
    </source>
</evidence>
<evidence type="ECO:0000256" key="2">
    <source>
        <dbReference type="SAM" id="Phobius"/>
    </source>
</evidence>
<comment type="caution">
    <text evidence="3">The sequence shown here is derived from an EMBL/GenBank/DDBJ whole genome shotgun (WGS) entry which is preliminary data.</text>
</comment>
<dbReference type="EMBL" id="JBHSNG010000036">
    <property type="protein sequence ID" value="MFC5583179.1"/>
    <property type="molecule type" value="Genomic_DNA"/>
</dbReference>
<dbReference type="RefSeq" id="WP_377329997.1">
    <property type="nucleotide sequence ID" value="NZ_JBHSNG010000036.1"/>
</dbReference>
<organism evidence="3 4">
    <name type="scientific">Rhodanobacter terrae</name>
    <dbReference type="NCBI Taxonomy" id="418647"/>
    <lineage>
        <taxon>Bacteria</taxon>
        <taxon>Pseudomonadati</taxon>
        <taxon>Pseudomonadota</taxon>
        <taxon>Gammaproteobacteria</taxon>
        <taxon>Lysobacterales</taxon>
        <taxon>Rhodanobacteraceae</taxon>
        <taxon>Rhodanobacter</taxon>
    </lineage>
</organism>
<keyword evidence="4" id="KW-1185">Reference proteome</keyword>
<protein>
    <submittedName>
        <fullName evidence="3">DUF2946 domain-containing protein</fullName>
    </submittedName>
</protein>
<dbReference type="Proteomes" id="UP001596111">
    <property type="component" value="Unassembled WGS sequence"/>
</dbReference>
<evidence type="ECO:0000256" key="1">
    <source>
        <dbReference type="SAM" id="MobiDB-lite"/>
    </source>
</evidence>